<evidence type="ECO:0000256" key="4">
    <source>
        <dbReference type="ARBA" id="ARBA00022692"/>
    </source>
</evidence>
<evidence type="ECO:0000256" key="9">
    <source>
        <dbReference type="ARBA" id="ARBA00023186"/>
    </source>
</evidence>
<keyword evidence="3" id="KW-0997">Cell inner membrane</keyword>
<name>A0A160TGG4_9ZZZZ</name>
<proteinExistence type="predicted"/>
<evidence type="ECO:0000256" key="7">
    <source>
        <dbReference type="ARBA" id="ARBA00023098"/>
    </source>
</evidence>
<dbReference type="GO" id="GO:0016042">
    <property type="term" value="P:lipid catabolic process"/>
    <property type="evidence" value="ECO:0007669"/>
    <property type="project" value="UniProtKB-KW"/>
</dbReference>
<evidence type="ECO:0000256" key="2">
    <source>
        <dbReference type="ARBA" id="ARBA00022475"/>
    </source>
</evidence>
<dbReference type="InterPro" id="IPR004961">
    <property type="entry name" value="Lipase_chaperone"/>
</dbReference>
<keyword evidence="6" id="KW-1133">Transmembrane helix</keyword>
<evidence type="ECO:0000256" key="1">
    <source>
        <dbReference type="ARBA" id="ARBA00004533"/>
    </source>
</evidence>
<evidence type="ECO:0000256" key="10">
    <source>
        <dbReference type="SAM" id="Coils"/>
    </source>
</evidence>
<feature type="coiled-coil region" evidence="10">
    <location>
        <begin position="194"/>
        <end position="250"/>
    </location>
</feature>
<gene>
    <name evidence="11" type="ORF">MGWOODY_Tha388</name>
</gene>
<reference evidence="11" key="1">
    <citation type="submission" date="2015-10" db="EMBL/GenBank/DDBJ databases">
        <authorList>
            <person name="Gilbert D.G."/>
        </authorList>
    </citation>
    <scope>NUCLEOTIDE SEQUENCE</scope>
</reference>
<evidence type="ECO:0000256" key="6">
    <source>
        <dbReference type="ARBA" id="ARBA00022989"/>
    </source>
</evidence>
<organism evidence="11">
    <name type="scientific">hydrothermal vent metagenome</name>
    <dbReference type="NCBI Taxonomy" id="652676"/>
    <lineage>
        <taxon>unclassified sequences</taxon>
        <taxon>metagenomes</taxon>
        <taxon>ecological metagenomes</taxon>
    </lineage>
</organism>
<evidence type="ECO:0000313" key="11">
    <source>
        <dbReference type="EMBL" id="CUS43038.1"/>
    </source>
</evidence>
<keyword evidence="9" id="KW-0143">Chaperone</keyword>
<dbReference type="GO" id="GO:0005886">
    <property type="term" value="C:plasma membrane"/>
    <property type="evidence" value="ECO:0007669"/>
    <property type="project" value="UniProtKB-SubCell"/>
</dbReference>
<evidence type="ECO:0000256" key="8">
    <source>
        <dbReference type="ARBA" id="ARBA00023136"/>
    </source>
</evidence>
<evidence type="ECO:0000256" key="3">
    <source>
        <dbReference type="ARBA" id="ARBA00022519"/>
    </source>
</evidence>
<keyword evidence="10" id="KW-0175">Coiled coil</keyword>
<keyword evidence="7" id="KW-0443">Lipid metabolism</keyword>
<dbReference type="GO" id="GO:0006457">
    <property type="term" value="P:protein folding"/>
    <property type="evidence" value="ECO:0007669"/>
    <property type="project" value="InterPro"/>
</dbReference>
<comment type="subcellular location">
    <subcellularLocation>
        <location evidence="1">Cell inner membrane</location>
    </subcellularLocation>
</comment>
<dbReference type="EMBL" id="CZQC01000073">
    <property type="protein sequence ID" value="CUS43038.1"/>
    <property type="molecule type" value="Genomic_DNA"/>
</dbReference>
<accession>A0A160TGG4</accession>
<dbReference type="AlphaFoldDB" id="A0A160TGG4"/>
<dbReference type="Pfam" id="PF03280">
    <property type="entry name" value="Lipase_chap"/>
    <property type="match status" value="1"/>
</dbReference>
<sequence>MIRSLPMENASAQNADYGSAASLNSTVNEAALRTFRGASEDGKLRVDETNHLVIDLQLRHWFDFHLSAVGELSIADIRNVMTERIMRLPLPARDEALAVLSAYLGYLDALAAYDETTALKNQMSDASSRMLTRLEWQQRLRREWLQPDVVTAFFTADELIDNYTLQKLALLRNGANATELKQLDESLPEVVQVMREQSQSVLTLNQEMAQMQAQNVSAEDQYAWQVREYGEEAAQRLAQVKQRQEEWQQRLKDYRHYKQSPELQRLAPQDRDDLLQTYRDAHFTSLEQKRIGAALALLKEE</sequence>
<dbReference type="GO" id="GO:0051082">
    <property type="term" value="F:unfolded protein binding"/>
    <property type="evidence" value="ECO:0007669"/>
    <property type="project" value="InterPro"/>
</dbReference>
<evidence type="ECO:0000256" key="5">
    <source>
        <dbReference type="ARBA" id="ARBA00022963"/>
    </source>
</evidence>
<dbReference type="SUPFAM" id="SSF158855">
    <property type="entry name" value="Lipase chaperone-like"/>
    <property type="match status" value="1"/>
</dbReference>
<keyword evidence="4" id="KW-0812">Transmembrane</keyword>
<keyword evidence="5" id="KW-0442">Lipid degradation</keyword>
<keyword evidence="2" id="KW-1003">Cell membrane</keyword>
<keyword evidence="8" id="KW-0472">Membrane</keyword>
<protein>
    <submittedName>
        <fullName evidence="11">Lipase modulator protein</fullName>
    </submittedName>
</protein>